<dbReference type="AlphaFoldDB" id="A0AAU1HWF6"/>
<reference evidence="1" key="1">
    <citation type="submission" date="2022-10" db="EMBL/GenBank/DDBJ databases">
        <title>The complete genomes of actinobacterial strains from the NBC collection.</title>
        <authorList>
            <person name="Joergensen T.S."/>
            <person name="Alvarez Arevalo M."/>
            <person name="Sterndorff E.B."/>
            <person name="Faurdal D."/>
            <person name="Vuksanovic O."/>
            <person name="Mourched A.-S."/>
            <person name="Charusanti P."/>
            <person name="Shaw S."/>
            <person name="Blin K."/>
            <person name="Weber T."/>
        </authorList>
    </citation>
    <scope>NUCLEOTIDE SEQUENCE</scope>
    <source>
        <strain evidence="1">NBC 00180</strain>
    </source>
</reference>
<proteinExistence type="predicted"/>
<accession>A0AAU1HWF6</accession>
<sequence>MDEFGADDLPFETGFGNGQLLTREELETINTTYAEATVRQASQPGDVMFVAMGNPIHLEDHQPTVAASAEIEDVA</sequence>
<protein>
    <submittedName>
        <fullName evidence="1">Uncharacterized protein</fullName>
    </submittedName>
</protein>
<gene>
    <name evidence="1" type="ORF">OG477_17515</name>
</gene>
<evidence type="ECO:0000313" key="1">
    <source>
        <dbReference type="EMBL" id="WTP87057.1"/>
    </source>
</evidence>
<name>A0AAU1HWF6_9ACTN</name>
<organism evidence="1">
    <name type="scientific">Streptomyces sp. NBC_00180</name>
    <dbReference type="NCBI Taxonomy" id="2903632"/>
    <lineage>
        <taxon>Bacteria</taxon>
        <taxon>Bacillati</taxon>
        <taxon>Actinomycetota</taxon>
        <taxon>Actinomycetes</taxon>
        <taxon>Kitasatosporales</taxon>
        <taxon>Streptomycetaceae</taxon>
        <taxon>Streptomyces</taxon>
    </lineage>
</organism>
<dbReference type="EMBL" id="CP108140">
    <property type="protein sequence ID" value="WTP87057.1"/>
    <property type="molecule type" value="Genomic_DNA"/>
</dbReference>